<dbReference type="EMBL" id="APWK03000045">
    <property type="protein sequence ID" value="PHH53354.1"/>
    <property type="molecule type" value="Genomic_DNA"/>
</dbReference>
<gene>
    <name evidence="4" type="ORF">CFIMG_002078RA</name>
</gene>
<feature type="compositionally biased region" description="Basic and acidic residues" evidence="1">
    <location>
        <begin position="1"/>
        <end position="28"/>
    </location>
</feature>
<evidence type="ECO:0000256" key="1">
    <source>
        <dbReference type="SAM" id="MobiDB-lite"/>
    </source>
</evidence>
<comment type="caution">
    <text evidence="4">The sequence shown here is derived from an EMBL/GenBank/DDBJ whole genome shotgun (WGS) entry which is preliminary data.</text>
</comment>
<evidence type="ECO:0000259" key="2">
    <source>
        <dbReference type="Pfam" id="PF14612"/>
    </source>
</evidence>
<reference evidence="4 5" key="1">
    <citation type="journal article" date="2013" name="Fungal Biol.">
        <title>Analysis of microsatellite markers in the genome of the plant pathogen Ceratocystis fimbriata.</title>
        <authorList>
            <person name="Simpson M.C."/>
            <person name="Wilken P.M."/>
            <person name="Coetzee M.P."/>
            <person name="Wingfield M.J."/>
            <person name="Wingfield B.D."/>
        </authorList>
    </citation>
    <scope>NUCLEOTIDE SEQUENCE [LARGE SCALE GENOMIC DNA]</scope>
    <source>
        <strain evidence="4 5">CBS 114723</strain>
    </source>
</reference>
<dbReference type="InterPro" id="IPR055449">
    <property type="entry name" value="Iec3-like_M"/>
</dbReference>
<dbReference type="Proteomes" id="UP000222788">
    <property type="component" value="Unassembled WGS sequence"/>
</dbReference>
<feature type="domain" description="INO80 complex subunit 3 N-terminal" evidence="2">
    <location>
        <begin position="31"/>
        <end position="98"/>
    </location>
</feature>
<dbReference type="OrthoDB" id="4095124at2759"/>
<dbReference type="STRING" id="1035309.A0A2C5X6I5"/>
<evidence type="ECO:0008006" key="6">
    <source>
        <dbReference type="Google" id="ProtNLM"/>
    </source>
</evidence>
<reference evidence="4 5" key="2">
    <citation type="journal article" date="2013" name="IMA Fungus">
        <title>IMA Genome-F 1: Ceratocystis fimbriata: Draft nuclear genome sequence for the plant pathogen, Ceratocystis fimbriata.</title>
        <authorList>
            <person name="Wilken P.M."/>
            <person name="Steenkamp E.T."/>
            <person name="Wingfield M.J."/>
            <person name="de Beer Z.W."/>
            <person name="Wingfield B.D."/>
        </authorList>
    </citation>
    <scope>NUCLEOTIDE SEQUENCE [LARGE SCALE GENOMIC DNA]</scope>
    <source>
        <strain evidence="4 5">CBS 114723</strain>
    </source>
</reference>
<keyword evidence="5" id="KW-1185">Reference proteome</keyword>
<evidence type="ECO:0000313" key="4">
    <source>
        <dbReference type="EMBL" id="PHH53354.1"/>
    </source>
</evidence>
<feature type="region of interest" description="Disordered" evidence="1">
    <location>
        <begin position="225"/>
        <end position="358"/>
    </location>
</feature>
<evidence type="ECO:0000313" key="5">
    <source>
        <dbReference type="Proteomes" id="UP000222788"/>
    </source>
</evidence>
<dbReference type="InterPro" id="IPR032742">
    <property type="entry name" value="Iec3_N"/>
</dbReference>
<feature type="compositionally biased region" description="Basic and acidic residues" evidence="1">
    <location>
        <begin position="238"/>
        <end position="248"/>
    </location>
</feature>
<organism evidence="4 5">
    <name type="scientific">Ceratocystis fimbriata CBS 114723</name>
    <dbReference type="NCBI Taxonomy" id="1035309"/>
    <lineage>
        <taxon>Eukaryota</taxon>
        <taxon>Fungi</taxon>
        <taxon>Dikarya</taxon>
        <taxon>Ascomycota</taxon>
        <taxon>Pezizomycotina</taxon>
        <taxon>Sordariomycetes</taxon>
        <taxon>Hypocreomycetidae</taxon>
        <taxon>Microascales</taxon>
        <taxon>Ceratocystidaceae</taxon>
        <taxon>Ceratocystis</taxon>
    </lineage>
</organism>
<sequence>MASNETRRKAVDAQHKDDAQKTDSESKQTYRSWKKKYRKMMARFDNASRDNREIYKNEMFAQSIINRISVENDRLLEILLSINETPQIPANKRFDLSLDLPDDVNTPVPDIDLTPEDEKLMYGKALKQLDRSIIRANYEATKRDSPETVQDLVPAEGKTHPPTFLTMDDINAYIYDIDQRLGIESKPPIVAPDAEMYRVPSSRDSILNNPVSEYNWLRKHAPKTFLQDGVQNPPVAGHGKEAKDKDLPSRAAPGTAGTGGGSASGSGGANGTSASASRGRGSKRGARGVESDHSDDEDAGSRPVKKRRVVAAAASAAADKETGTPVRSKPTASGIKHVKKKAKRQSSAPDAAGVEGED</sequence>
<accession>A0A2C5X6I5</accession>
<dbReference type="GO" id="GO:0006338">
    <property type="term" value="P:chromatin remodeling"/>
    <property type="evidence" value="ECO:0007669"/>
    <property type="project" value="InterPro"/>
</dbReference>
<dbReference type="Pfam" id="PF14612">
    <property type="entry name" value="Ino80_Iec3"/>
    <property type="match status" value="1"/>
</dbReference>
<protein>
    <recommendedName>
        <fullName evidence="6">INO80 complex subunit 3</fullName>
    </recommendedName>
</protein>
<feature type="compositionally biased region" description="Gly residues" evidence="1">
    <location>
        <begin position="256"/>
        <end position="270"/>
    </location>
</feature>
<evidence type="ECO:0000259" key="3">
    <source>
        <dbReference type="Pfam" id="PF24244"/>
    </source>
</evidence>
<dbReference type="Pfam" id="PF24244">
    <property type="entry name" value="Iec3-like_M"/>
    <property type="match status" value="1"/>
</dbReference>
<name>A0A2C5X6I5_9PEZI</name>
<dbReference type="GO" id="GO:0031011">
    <property type="term" value="C:Ino80 complex"/>
    <property type="evidence" value="ECO:0007669"/>
    <property type="project" value="InterPro"/>
</dbReference>
<feature type="region of interest" description="Disordered" evidence="1">
    <location>
        <begin position="1"/>
        <end position="32"/>
    </location>
</feature>
<feature type="domain" description="INO80 complex subunit 3-like middle region" evidence="3">
    <location>
        <begin position="128"/>
        <end position="229"/>
    </location>
</feature>
<dbReference type="AlphaFoldDB" id="A0A2C5X6I5"/>
<proteinExistence type="predicted"/>